<protein>
    <submittedName>
        <fullName evidence="4">NUDIX hydrolase</fullName>
    </submittedName>
</protein>
<dbReference type="PANTHER" id="PTHR11839:SF18">
    <property type="entry name" value="NUDIX HYDROLASE DOMAIN-CONTAINING PROTEIN"/>
    <property type="match status" value="1"/>
</dbReference>
<proteinExistence type="predicted"/>
<comment type="cofactor">
    <cofactor evidence="1">
        <name>Mg(2+)</name>
        <dbReference type="ChEBI" id="CHEBI:18420"/>
    </cofactor>
</comment>
<name>A0A268F3U8_9BACL</name>
<dbReference type="InterPro" id="IPR000086">
    <property type="entry name" value="NUDIX_hydrolase_dom"/>
</dbReference>
<dbReference type="GO" id="GO:0006753">
    <property type="term" value="P:nucleoside phosphate metabolic process"/>
    <property type="evidence" value="ECO:0007669"/>
    <property type="project" value="TreeGrafter"/>
</dbReference>
<accession>A0A268F3U8</accession>
<evidence type="ECO:0000259" key="3">
    <source>
        <dbReference type="PROSITE" id="PS51462"/>
    </source>
</evidence>
<dbReference type="InterPro" id="IPR015797">
    <property type="entry name" value="NUDIX_hydrolase-like_dom_sf"/>
</dbReference>
<dbReference type="RefSeq" id="WP_095263290.1">
    <property type="nucleotide sequence ID" value="NZ_NPBY01000006.1"/>
</dbReference>
<evidence type="ECO:0000313" key="5">
    <source>
        <dbReference type="Proteomes" id="UP000215596"/>
    </source>
</evidence>
<dbReference type="OrthoDB" id="9806150at2"/>
<dbReference type="Pfam" id="PF00293">
    <property type="entry name" value="NUDIX"/>
    <property type="match status" value="1"/>
</dbReference>
<evidence type="ECO:0000256" key="1">
    <source>
        <dbReference type="ARBA" id="ARBA00001946"/>
    </source>
</evidence>
<comment type="caution">
    <text evidence="4">The sequence shown here is derived from an EMBL/GenBank/DDBJ whole genome shotgun (WGS) entry which is preliminary data.</text>
</comment>
<evidence type="ECO:0000256" key="2">
    <source>
        <dbReference type="ARBA" id="ARBA00022801"/>
    </source>
</evidence>
<dbReference type="PROSITE" id="PS00893">
    <property type="entry name" value="NUDIX_BOX"/>
    <property type="match status" value="1"/>
</dbReference>
<dbReference type="EMBL" id="NPBY01000006">
    <property type="protein sequence ID" value="PAD80055.1"/>
    <property type="molecule type" value="Genomic_DNA"/>
</dbReference>
<dbReference type="AlphaFoldDB" id="A0A268F3U8"/>
<gene>
    <name evidence="4" type="ORF">CHH67_01950</name>
</gene>
<dbReference type="GO" id="GO:0016787">
    <property type="term" value="F:hydrolase activity"/>
    <property type="evidence" value="ECO:0007669"/>
    <property type="project" value="UniProtKB-KW"/>
</dbReference>
<dbReference type="Proteomes" id="UP000215596">
    <property type="component" value="Unassembled WGS sequence"/>
</dbReference>
<evidence type="ECO:0000313" key="4">
    <source>
        <dbReference type="EMBL" id="PAD80055.1"/>
    </source>
</evidence>
<dbReference type="SUPFAM" id="SSF55811">
    <property type="entry name" value="Nudix"/>
    <property type="match status" value="1"/>
</dbReference>
<dbReference type="PROSITE" id="PS51462">
    <property type="entry name" value="NUDIX"/>
    <property type="match status" value="1"/>
</dbReference>
<dbReference type="Gene3D" id="3.90.79.10">
    <property type="entry name" value="Nucleoside Triphosphate Pyrophosphohydrolase"/>
    <property type="match status" value="1"/>
</dbReference>
<keyword evidence="2 4" id="KW-0378">Hydrolase</keyword>
<dbReference type="CDD" id="cd03424">
    <property type="entry name" value="NUDIX_ADPRase_Nudt5_UGPPase_Nudt14"/>
    <property type="match status" value="1"/>
</dbReference>
<dbReference type="GO" id="GO:0005829">
    <property type="term" value="C:cytosol"/>
    <property type="evidence" value="ECO:0007669"/>
    <property type="project" value="TreeGrafter"/>
</dbReference>
<dbReference type="InterPro" id="IPR020084">
    <property type="entry name" value="NUDIX_hydrolase_CS"/>
</dbReference>
<dbReference type="GO" id="GO:0019693">
    <property type="term" value="P:ribose phosphate metabolic process"/>
    <property type="evidence" value="ECO:0007669"/>
    <property type="project" value="TreeGrafter"/>
</dbReference>
<feature type="domain" description="Nudix hydrolase" evidence="3">
    <location>
        <begin position="26"/>
        <end position="154"/>
    </location>
</feature>
<dbReference type="PANTHER" id="PTHR11839">
    <property type="entry name" value="UDP/ADP-SUGAR PYROPHOSPHATASE"/>
    <property type="match status" value="1"/>
</dbReference>
<reference evidence="4 5" key="1">
    <citation type="submission" date="2017-07" db="EMBL/GenBank/DDBJ databases">
        <title>Isolation and whole genome analysis of endospore-forming bacteria from heroin.</title>
        <authorList>
            <person name="Kalinowski J."/>
            <person name="Ahrens B."/>
            <person name="Al-Dilaimi A."/>
            <person name="Winkler A."/>
            <person name="Wibberg D."/>
            <person name="Schleenbecker U."/>
            <person name="Ruckert C."/>
            <person name="Wolfel R."/>
            <person name="Grass G."/>
        </authorList>
    </citation>
    <scope>NUCLEOTIDE SEQUENCE [LARGE SCALE GENOMIC DNA]</scope>
    <source>
        <strain evidence="4 5">7537-G1</strain>
    </source>
</reference>
<organism evidence="4 5">
    <name type="scientific">Paenibacillus campinasensis</name>
    <dbReference type="NCBI Taxonomy" id="66347"/>
    <lineage>
        <taxon>Bacteria</taxon>
        <taxon>Bacillati</taxon>
        <taxon>Bacillota</taxon>
        <taxon>Bacilli</taxon>
        <taxon>Bacillales</taxon>
        <taxon>Paenibacillaceae</taxon>
        <taxon>Paenibacillus</taxon>
    </lineage>
</organism>
<sequence>MNRIVYDTEYYAVEEHDGKEIAVIDHMPESAAVVVIHEGCLLMVRQHREAVSASTWELPGGTIRHDEDKVTAVQRELAEETGVLCNELTYMGEAYPAASLTNRKVHFYYTDDIKRAAEPEPDDGEDVAAIWVPLREACHTIKEGGQVDQMVGHGLFLSMLHGLLPTNTSR</sequence>